<dbReference type="RefSeq" id="WP_095521476.1">
    <property type="nucleotide sequence ID" value="NZ_NPKH01000037.1"/>
</dbReference>
<evidence type="ECO:0008006" key="4">
    <source>
        <dbReference type="Google" id="ProtNLM"/>
    </source>
</evidence>
<feature type="region of interest" description="Disordered" evidence="1">
    <location>
        <begin position="85"/>
        <end position="120"/>
    </location>
</feature>
<evidence type="ECO:0000313" key="2">
    <source>
        <dbReference type="EMBL" id="PAP92159.1"/>
    </source>
</evidence>
<dbReference type="EMBL" id="NPKH01000037">
    <property type="protein sequence ID" value="PAP92159.1"/>
    <property type="molecule type" value="Genomic_DNA"/>
</dbReference>
<gene>
    <name evidence="2" type="ORF">CIT31_29835</name>
</gene>
<dbReference type="Proteomes" id="UP000215931">
    <property type="component" value="Unassembled WGS sequence"/>
</dbReference>
<dbReference type="OrthoDB" id="8243486at2"/>
<comment type="caution">
    <text evidence="2">The sequence shown here is derived from an EMBL/GenBank/DDBJ whole genome shotgun (WGS) entry which is preliminary data.</text>
</comment>
<evidence type="ECO:0000256" key="1">
    <source>
        <dbReference type="SAM" id="MobiDB-lite"/>
    </source>
</evidence>
<dbReference type="AlphaFoldDB" id="A0A271KAZ3"/>
<reference evidence="2 3" key="1">
    <citation type="submission" date="2017-08" db="EMBL/GenBank/DDBJ databases">
        <title>Mesorhizobium wenxinae sp. nov., a novel rhizobial species isolated from root nodules of chickpea (Cicer arietinum L.).</title>
        <authorList>
            <person name="Zhang J."/>
        </authorList>
    </citation>
    <scope>NUCLEOTIDE SEQUENCE [LARGE SCALE GENOMIC DNA]</scope>
    <source>
        <strain evidence="3">WYCCWR 10019</strain>
    </source>
</reference>
<proteinExistence type="predicted"/>
<dbReference type="Pfam" id="PF07120">
    <property type="entry name" value="DUF1376"/>
    <property type="match status" value="1"/>
</dbReference>
<evidence type="ECO:0000313" key="3">
    <source>
        <dbReference type="Proteomes" id="UP000215931"/>
    </source>
</evidence>
<keyword evidence="3" id="KW-1185">Reference proteome</keyword>
<accession>A0A271KAZ3</accession>
<organism evidence="2 3">
    <name type="scientific">Mesorhizobium wenxiniae</name>
    <dbReference type="NCBI Taxonomy" id="2014805"/>
    <lineage>
        <taxon>Bacteria</taxon>
        <taxon>Pseudomonadati</taxon>
        <taxon>Pseudomonadota</taxon>
        <taxon>Alphaproteobacteria</taxon>
        <taxon>Hyphomicrobiales</taxon>
        <taxon>Phyllobacteriaceae</taxon>
        <taxon>Mesorhizobium</taxon>
    </lineage>
</organism>
<protein>
    <recommendedName>
        <fullName evidence="4">DUF1376 domain-containing protein</fullName>
    </recommendedName>
</protein>
<sequence length="219" mass="23773">MTTLPWMPVFPGDELAETSHLSTEEYGAYALLKMALWQHGAITDDDERLSRITRLSLERWLSVRAIEPLFGPKWTHAKLEHHRTLAAGQREKKSAAGKKGALGRWGVDGKANGNRNGTANGVAIAKDGSAMPSANGTANADANGLQPQMKNSAYEKEVLTHAHPHAREEQPPHIVDKVKAGQWLDDHGVDPFGPQFDECVAKMVAGALTWADIERAAAA</sequence>
<name>A0A271KAZ3_9HYPH</name>
<dbReference type="InterPro" id="IPR010781">
    <property type="entry name" value="DUF1376"/>
</dbReference>